<sequence length="58" mass="6192">MDMQGELREAIVQELRRQAEISEGRLTVEAGDEDIVVNGPVKIDDLVMVIAGSLAGGP</sequence>
<dbReference type="Proteomes" id="UP000017819">
    <property type="component" value="Unassembled WGS sequence"/>
</dbReference>
<evidence type="ECO:0008006" key="3">
    <source>
        <dbReference type="Google" id="ProtNLM"/>
    </source>
</evidence>
<keyword evidence="2" id="KW-1185">Reference proteome</keyword>
<evidence type="ECO:0000313" key="1">
    <source>
        <dbReference type="EMBL" id="ESR22566.1"/>
    </source>
</evidence>
<dbReference type="AlphaFoldDB" id="V4R8R4"/>
<dbReference type="eggNOG" id="ENOG5033BXB">
    <property type="taxonomic scope" value="Bacteria"/>
</dbReference>
<dbReference type="EMBL" id="AWXZ01000040">
    <property type="protein sequence ID" value="ESR22566.1"/>
    <property type="molecule type" value="Genomic_DNA"/>
</dbReference>
<reference evidence="1 2" key="1">
    <citation type="journal article" date="2014" name="Genome Announc.">
        <title>Draft Genome Sequence of Lutibaculum baratangense Strain AMV1T, Isolated from a Mud Volcano in Andamans, India.</title>
        <authorList>
            <person name="Singh A."/>
            <person name="Sreenivas A."/>
            <person name="Sathyanarayana Reddy G."/>
            <person name="Pinnaka A.K."/>
            <person name="Shivaji S."/>
        </authorList>
    </citation>
    <scope>NUCLEOTIDE SEQUENCE [LARGE SCALE GENOMIC DNA]</scope>
    <source>
        <strain evidence="1 2">AMV1</strain>
    </source>
</reference>
<dbReference type="RefSeq" id="WP_023433812.1">
    <property type="nucleotide sequence ID" value="NZ_AWXZ01000040.1"/>
</dbReference>
<comment type="caution">
    <text evidence="1">The sequence shown here is derived from an EMBL/GenBank/DDBJ whole genome shotgun (WGS) entry which is preliminary data.</text>
</comment>
<name>V4R8R4_9HYPH</name>
<dbReference type="OrthoDB" id="8086769at2"/>
<evidence type="ECO:0000313" key="2">
    <source>
        <dbReference type="Proteomes" id="UP000017819"/>
    </source>
</evidence>
<accession>V4R8R4</accession>
<organism evidence="1 2">
    <name type="scientific">Lutibaculum baratangense AMV1</name>
    <dbReference type="NCBI Taxonomy" id="631454"/>
    <lineage>
        <taxon>Bacteria</taxon>
        <taxon>Pseudomonadati</taxon>
        <taxon>Pseudomonadota</taxon>
        <taxon>Alphaproteobacteria</taxon>
        <taxon>Hyphomicrobiales</taxon>
        <taxon>Tepidamorphaceae</taxon>
        <taxon>Lutibaculum</taxon>
    </lineage>
</organism>
<proteinExistence type="predicted"/>
<gene>
    <name evidence="1" type="ORF">N177_3702</name>
</gene>
<protein>
    <recommendedName>
        <fullName evidence="3">BON domain-containing protein</fullName>
    </recommendedName>
</protein>